<evidence type="ECO:0000313" key="2">
    <source>
        <dbReference type="EMBL" id="PHM56524.1"/>
    </source>
</evidence>
<proteinExistence type="predicted"/>
<reference evidence="2 4" key="2">
    <citation type="journal article" date="2017" name="Nat. Microbiol.">
        <title>Natural product diversity associated with the nematode symbionts Photorhabdus and Xenorhabdus.</title>
        <authorList>
            <person name="Tobias N.J."/>
            <person name="Wolff H."/>
            <person name="Djahanschiri B."/>
            <person name="Grundmann F."/>
            <person name="Kronenwerth M."/>
            <person name="Shi Y.M."/>
            <person name="Simonyi S."/>
            <person name="Grun P."/>
            <person name="Shapiro-Ilan D."/>
            <person name="Pidot S.J."/>
            <person name="Stinear T.P."/>
            <person name="Ebersberger I."/>
            <person name="Bode H.B."/>
        </authorList>
    </citation>
    <scope>NUCLEOTIDE SEQUENCE [LARGE SCALE GENOMIC DNA]</scope>
    <source>
        <strain evidence="2 4">DSM 17903</strain>
    </source>
</reference>
<organism evidence="2 4">
    <name type="scientific">Xenorhabdus hominickii</name>
    <dbReference type="NCBI Taxonomy" id="351679"/>
    <lineage>
        <taxon>Bacteria</taxon>
        <taxon>Pseudomonadati</taxon>
        <taxon>Pseudomonadota</taxon>
        <taxon>Gammaproteobacteria</taxon>
        <taxon>Enterobacterales</taxon>
        <taxon>Morganellaceae</taxon>
        <taxon>Xenorhabdus</taxon>
    </lineage>
</organism>
<name>A0A2G0QBA8_XENHO</name>
<evidence type="ECO:0000313" key="1">
    <source>
        <dbReference type="EMBL" id="AOM40530.1"/>
    </source>
</evidence>
<dbReference type="AlphaFoldDB" id="A0A2G0QBA8"/>
<evidence type="ECO:0000313" key="3">
    <source>
        <dbReference type="Proteomes" id="UP000094600"/>
    </source>
</evidence>
<dbReference type="EMBL" id="CP016176">
    <property type="protein sequence ID" value="AOM40530.1"/>
    <property type="molecule type" value="Genomic_DNA"/>
</dbReference>
<dbReference type="Proteomes" id="UP000094600">
    <property type="component" value="Chromosome"/>
</dbReference>
<dbReference type="KEGG" id="xho:A9255_07990"/>
<dbReference type="STRING" id="351679.A9255_07990"/>
<dbReference type="Proteomes" id="UP000225433">
    <property type="component" value="Unassembled WGS sequence"/>
</dbReference>
<protein>
    <submittedName>
        <fullName evidence="2">Uncharacterized protein</fullName>
    </submittedName>
</protein>
<reference evidence="1 3" key="1">
    <citation type="submission" date="2016-06" db="EMBL/GenBank/DDBJ databases">
        <title>Bacterial characters and pathogenicity of Xenorhabdus hominickii from an entomopathogenic nematode, Steinernema monticolum.</title>
        <authorList>
            <person name="Park Y."/>
            <person name="Kim Y."/>
        </authorList>
    </citation>
    <scope>NUCLEOTIDE SEQUENCE [LARGE SCALE GENOMIC DNA]</scope>
    <source>
        <strain evidence="1 3">ANU1</strain>
    </source>
</reference>
<evidence type="ECO:0000313" key="4">
    <source>
        <dbReference type="Proteomes" id="UP000225433"/>
    </source>
</evidence>
<dbReference type="RefSeq" id="WP_069316246.1">
    <property type="nucleotide sequence ID" value="NZ_CAWNQJ010000046.1"/>
</dbReference>
<sequence length="77" mass="9093">MKNILVEASARVTYSTYLEVSDEDYQKLLDIEDDENMSSWLKDNGMYEILEKNGFDMDDYEDMDSLEDVEFMEVRGD</sequence>
<keyword evidence="3" id="KW-1185">Reference proteome</keyword>
<gene>
    <name evidence="1" type="ORF">A9255_07990</name>
    <name evidence="2" type="ORF">Xhom_02017</name>
</gene>
<accession>A0A2G0QBA8</accession>
<dbReference type="EMBL" id="NJAI01000002">
    <property type="protein sequence ID" value="PHM56524.1"/>
    <property type="molecule type" value="Genomic_DNA"/>
</dbReference>